<dbReference type="RefSeq" id="YP_009603061.1">
    <property type="nucleotide sequence ID" value="NC_041947.1"/>
</dbReference>
<evidence type="ECO:0000313" key="1">
    <source>
        <dbReference type="EMBL" id="ALY09596.1"/>
    </source>
</evidence>
<evidence type="ECO:0000313" key="2">
    <source>
        <dbReference type="Proteomes" id="UP000222336"/>
    </source>
</evidence>
<reference evidence="2" key="1">
    <citation type="submission" date="2015-11" db="EMBL/GenBank/DDBJ databases">
        <authorList>
            <person name="Dogans D."/>
            <person name="Schneider V.M."/>
            <person name="Bradley K.W."/>
            <person name="Asai D.J."/>
            <person name="Bowman C.A."/>
            <person name="Russell D.A."/>
            <person name="Pope W.H."/>
            <person name="Jacobs-Sera D."/>
            <person name="Hendrix R.W."/>
            <person name="Hatfull G.F."/>
        </authorList>
    </citation>
    <scope>NUCLEOTIDE SEQUENCE [LARGE SCALE GENOMIC DNA]</scope>
</reference>
<gene>
    <name evidence="1" type="primary">71</name>
    <name evidence="1" type="ORF">LAROYE_71</name>
</gene>
<accession>A0A0U4K0T4</accession>
<name>A0A0U4K0T4_9CAUD</name>
<dbReference type="GeneID" id="40078927"/>
<dbReference type="OrthoDB" id="25410at10239"/>
<keyword evidence="2" id="KW-1185">Reference proteome</keyword>
<protein>
    <submittedName>
        <fullName evidence="1">Uncharacterized protein</fullName>
    </submittedName>
</protein>
<dbReference type="Proteomes" id="UP000222336">
    <property type="component" value="Segment"/>
</dbReference>
<sequence>MAGVLSPEGVILPAGADTYDYLGEQRRMAASQRTIVPVADRTAAESVSAAMAADGRPVSDTNPLIVYNIATQSVEVKDAGGWNGSLATPAFAHAGKTDGFQTTIGTDVAVVLNSAQVLKGGFTFETTSGGRLVVPYSGWYKINAQFYITGSSGYRAQCKVYKNSSPAGIGANGLVWKADGTDFTTHVTSTVQLTAGDKLGLGTTQTAGSAWGTDGYNGSYLEVQYLGV</sequence>
<proteinExistence type="predicted"/>
<dbReference type="KEGG" id="vg:40078927"/>
<organism evidence="1 2">
    <name type="scientific">Arthrobacter phage Laroye</name>
    <dbReference type="NCBI Taxonomy" id="1772305"/>
    <lineage>
        <taxon>Viruses</taxon>
        <taxon>Duplodnaviria</taxon>
        <taxon>Heunggongvirae</taxon>
        <taxon>Uroviricota</taxon>
        <taxon>Caudoviricetes</taxon>
        <taxon>Laroyevirus</taxon>
        <taxon>Laroyevirus laroye</taxon>
    </lineage>
</organism>
<dbReference type="EMBL" id="KU160654">
    <property type="protein sequence ID" value="ALY09596.1"/>
    <property type="molecule type" value="Genomic_DNA"/>
</dbReference>
<dbReference type="Gene3D" id="2.60.120.40">
    <property type="match status" value="1"/>
</dbReference>
<dbReference type="InterPro" id="IPR008983">
    <property type="entry name" value="Tumour_necrosis_fac-like_dom"/>
</dbReference>